<dbReference type="Bgee" id="108697476">
    <property type="expression patterns" value="Expressed in egg cell and 15 other cell types or tissues"/>
</dbReference>
<dbReference type="GO" id="GO:0005634">
    <property type="term" value="C:nucleus"/>
    <property type="evidence" value="ECO:0007669"/>
    <property type="project" value="UniProtKB-SubCell"/>
</dbReference>
<dbReference type="RefSeq" id="XP_018083031.1">
    <property type="nucleotide sequence ID" value="XM_018227542.2"/>
</dbReference>
<dbReference type="Proteomes" id="UP000186698">
    <property type="component" value="Chromosome 7S"/>
</dbReference>
<dbReference type="GO" id="GO:0097361">
    <property type="term" value="C:cytosolic [4Fe-4S] assembly targeting complex"/>
    <property type="evidence" value="ECO:0007669"/>
    <property type="project" value="UniProtKB-UniRule"/>
</dbReference>
<dbReference type="GO" id="GO:0016226">
    <property type="term" value="P:iron-sulfur cluster assembly"/>
    <property type="evidence" value="ECO:0007669"/>
    <property type="project" value="UniProtKB-UniRule"/>
</dbReference>
<keyword evidence="1" id="KW-0234">DNA repair</keyword>
<dbReference type="GO" id="GO:0071817">
    <property type="term" value="C:MMXD complex"/>
    <property type="evidence" value="ECO:0007669"/>
    <property type="project" value="TreeGrafter"/>
</dbReference>
<accession>A0A1L8FEZ9</accession>
<evidence type="ECO:0000313" key="4">
    <source>
        <dbReference type="RefSeq" id="XP_018083031.1"/>
    </source>
</evidence>
<keyword evidence="1" id="KW-0963">Cytoplasm</keyword>
<dbReference type="STRING" id="8355.A0A1L8FEZ9"/>
<proteinExistence type="inferred from homology"/>
<dbReference type="KEGG" id="xla:108697476"/>
<dbReference type="OMA" id="NRCSAMA"/>
<protein>
    <recommendedName>
        <fullName evidence="1">MMS19 nucleotide excision repair protein</fullName>
    </recommendedName>
</protein>
<keyword evidence="1" id="KW-0206">Cytoskeleton</keyword>
<dbReference type="Pfam" id="PF14500">
    <property type="entry name" value="MMS19_N"/>
    <property type="match status" value="1"/>
</dbReference>
<comment type="subcellular location">
    <subcellularLocation>
        <location evidence="1">Cytoplasm</location>
        <location evidence="1">Cytoskeleton</location>
        <location evidence="1">Spindle</location>
    </subcellularLocation>
    <subcellularLocation>
        <location evidence="1">Nucleus</location>
    </subcellularLocation>
</comment>
<dbReference type="AlphaFoldDB" id="A0A1L8FEZ9"/>
<dbReference type="GO" id="GO:0051604">
    <property type="term" value="P:protein maturation"/>
    <property type="evidence" value="ECO:0007669"/>
    <property type="project" value="UniProtKB-UniRule"/>
</dbReference>
<organism evidence="3 4">
    <name type="scientific">Xenopus laevis</name>
    <name type="common">African clawed frog</name>
    <dbReference type="NCBI Taxonomy" id="8355"/>
    <lineage>
        <taxon>Eukaryota</taxon>
        <taxon>Metazoa</taxon>
        <taxon>Chordata</taxon>
        <taxon>Craniata</taxon>
        <taxon>Vertebrata</taxon>
        <taxon>Euteleostomi</taxon>
        <taxon>Amphibia</taxon>
        <taxon>Batrachia</taxon>
        <taxon>Anura</taxon>
        <taxon>Pipoidea</taxon>
        <taxon>Pipidae</taxon>
        <taxon>Xenopodinae</taxon>
        <taxon>Xenopus</taxon>
        <taxon>Xenopus</taxon>
    </lineage>
</organism>
<dbReference type="InterPro" id="IPR029240">
    <property type="entry name" value="MMS19_N"/>
</dbReference>
<dbReference type="InterPro" id="IPR039920">
    <property type="entry name" value="MMS19"/>
</dbReference>
<evidence type="ECO:0000259" key="2">
    <source>
        <dbReference type="Pfam" id="PF14500"/>
    </source>
</evidence>
<dbReference type="GO" id="GO:0006281">
    <property type="term" value="P:DNA repair"/>
    <property type="evidence" value="ECO:0007669"/>
    <property type="project" value="UniProtKB-UniRule"/>
</dbReference>
<dbReference type="GeneID" id="108697476"/>
<reference evidence="4" key="1">
    <citation type="submission" date="2025-08" db="UniProtKB">
        <authorList>
            <consortium name="RefSeq"/>
        </authorList>
    </citation>
    <scope>IDENTIFICATION</scope>
    <source>
        <strain evidence="4">J_2021</strain>
        <tissue evidence="4">Erythrocytes</tissue>
    </source>
</reference>
<name>A0A1L8FEZ9_XENLA</name>
<dbReference type="OrthoDB" id="9904863at2759"/>
<keyword evidence="3" id="KW-1185">Reference proteome</keyword>
<evidence type="ECO:0000313" key="3">
    <source>
        <dbReference type="Proteomes" id="UP000186698"/>
    </source>
</evidence>
<gene>
    <name evidence="4" type="primary">LOC108697476</name>
</gene>
<keyword evidence="1" id="KW-0227">DNA damage</keyword>
<sequence length="153" mass="16999">MRGIWQQPVNRCSAMAETALWGLLEEFLVGEQDSKSAEVAAGVKDGVFTVLQVVESLGSCLANPEPRMRGKGVQLLSQVLLECYSQITEKEVEVLVVFYENRLKDHHLITPYVLQGLMALSMCNVLPQGLAVSVLKSIFQEVHVQVRNHSLSF</sequence>
<feature type="domain" description="MMS19 N-terminal" evidence="2">
    <location>
        <begin position="54"/>
        <end position="146"/>
    </location>
</feature>
<dbReference type="PaxDb" id="8355-A0A1L8FEZ9"/>
<dbReference type="PANTHER" id="PTHR12891">
    <property type="entry name" value="DNA REPAIR/TRANSCRIPTION PROTEIN MET18/MMS19"/>
    <property type="match status" value="1"/>
</dbReference>
<comment type="similarity">
    <text evidence="1">Belongs to the MET18/MMS19 family.</text>
</comment>
<comment type="subunit">
    <text evidence="1">Component of the CIA complex.</text>
</comment>
<comment type="function">
    <text evidence="1">Key component of the cytosolic iron-sulfur protein assembly (CIA) complex, a multiprotein complex that mediates the incorporation of iron-sulfur cluster into apoproteins specifically involved in DNA metabolism and genomic integrity. In the CIA complex, MMS19 acts as an adapter between early-acting CIA components and a subset of cellular target iron-sulfur proteins.</text>
</comment>
<keyword evidence="1" id="KW-0539">Nucleus</keyword>
<dbReference type="PANTHER" id="PTHR12891:SF0">
    <property type="entry name" value="MMS19 NUCLEOTIDE EXCISION REPAIR PROTEIN HOMOLOG"/>
    <property type="match status" value="1"/>
</dbReference>
<evidence type="ECO:0000256" key="1">
    <source>
        <dbReference type="RuleBase" id="RU367072"/>
    </source>
</evidence>